<keyword evidence="2" id="KW-1133">Transmembrane helix</keyword>
<dbReference type="AlphaFoldDB" id="A0AAE3STU2"/>
<dbReference type="Proteomes" id="UP001208771">
    <property type="component" value="Unassembled WGS sequence"/>
</dbReference>
<proteinExistence type="predicted"/>
<name>A0AAE3STU2_9HYPH</name>
<dbReference type="Pfam" id="PF06059">
    <property type="entry name" value="DUF930"/>
    <property type="match status" value="1"/>
</dbReference>
<gene>
    <name evidence="3" type="ORF">NOF55_05375</name>
</gene>
<evidence type="ECO:0000313" key="3">
    <source>
        <dbReference type="EMBL" id="MCX8996530.1"/>
    </source>
</evidence>
<feature type="region of interest" description="Disordered" evidence="1">
    <location>
        <begin position="49"/>
        <end position="181"/>
    </location>
</feature>
<evidence type="ECO:0000256" key="2">
    <source>
        <dbReference type="SAM" id="Phobius"/>
    </source>
</evidence>
<protein>
    <submittedName>
        <fullName evidence="3">DUF930 domain-containing protein</fullName>
    </submittedName>
</protein>
<dbReference type="InterPro" id="IPR009273">
    <property type="entry name" value="DUF930"/>
</dbReference>
<evidence type="ECO:0000256" key="1">
    <source>
        <dbReference type="SAM" id="MobiDB-lite"/>
    </source>
</evidence>
<dbReference type="RefSeq" id="WP_306410317.1">
    <property type="nucleotide sequence ID" value="NZ_JANFPI010000002.1"/>
</dbReference>
<feature type="region of interest" description="Disordered" evidence="1">
    <location>
        <begin position="215"/>
        <end position="240"/>
    </location>
</feature>
<accession>A0AAE3STU2</accession>
<keyword evidence="4" id="KW-1185">Reference proteome</keyword>
<keyword evidence="2" id="KW-0472">Membrane</keyword>
<organism evidence="3 4">
    <name type="scientific">Ectorhizobium quercum</name>
    <dbReference type="NCBI Taxonomy" id="2965071"/>
    <lineage>
        <taxon>Bacteria</taxon>
        <taxon>Pseudomonadati</taxon>
        <taxon>Pseudomonadota</taxon>
        <taxon>Alphaproteobacteria</taxon>
        <taxon>Hyphomicrobiales</taxon>
        <taxon>Rhizobiaceae</taxon>
        <taxon>Ectorhizobium</taxon>
    </lineage>
</organism>
<feature type="compositionally biased region" description="Acidic residues" evidence="1">
    <location>
        <begin position="58"/>
        <end position="100"/>
    </location>
</feature>
<evidence type="ECO:0000313" key="4">
    <source>
        <dbReference type="Proteomes" id="UP001208771"/>
    </source>
</evidence>
<dbReference type="EMBL" id="JANFPI010000002">
    <property type="protein sequence ID" value="MCX8996530.1"/>
    <property type="molecule type" value="Genomic_DNA"/>
</dbReference>
<reference evidence="3" key="1">
    <citation type="submission" date="2022-07" db="EMBL/GenBank/DDBJ databases">
        <title>Ectorhizobium quercum gen.nov., sp. nov.</title>
        <authorList>
            <person name="Ma T."/>
            <person name="Li Y."/>
        </authorList>
    </citation>
    <scope>NUCLEOTIDE SEQUENCE</scope>
    <source>
        <strain evidence="3">BDR2-2</strain>
    </source>
</reference>
<feature type="transmembrane region" description="Helical" evidence="2">
    <location>
        <begin position="21"/>
        <end position="43"/>
    </location>
</feature>
<comment type="caution">
    <text evidence="3">The sequence shown here is derived from an EMBL/GenBank/DDBJ whole genome shotgun (WGS) entry which is preliminary data.</text>
</comment>
<sequence length="356" mass="37944">MRSYMRVMQERSHQSSRGFAWGVAVSVLLHLFAVAAFLIHLPMPSPTQEETVSVDIVPEPEPEPEQAPEPEPEPEAEAPPEPEAPEPEPPEPETAEEEASPPEPPAPRATMLAIPPPVSDAPESETAMGNTAPERVEAPVETGPKAEETGEDASAPTAPDAQSETMDDAAADVAPEAAGEEAPEAAVDILAVEGEEGTEISIENPPVPLPRPELPAGAPETGTAHAAAGPLEPAERTFSDDRLVADPTLRDSLGQLPLSRRIVQLCAVEALSQIMAARPGVALHGMVPFADNVGKVENNTLDASGGAYRTMSGDWYDISFRCSVNPERMQVTDFSYRLGEKKITREERLARGLSRD</sequence>
<keyword evidence="2" id="KW-0812">Transmembrane</keyword>
<feature type="compositionally biased region" description="Basic and acidic residues" evidence="1">
    <location>
        <begin position="134"/>
        <end position="148"/>
    </location>
</feature>